<evidence type="ECO:0000259" key="2">
    <source>
        <dbReference type="Pfam" id="PF23981"/>
    </source>
</evidence>
<dbReference type="Pfam" id="PF23981">
    <property type="entry name" value="DUF7305"/>
    <property type="match status" value="1"/>
</dbReference>
<evidence type="ECO:0000256" key="1">
    <source>
        <dbReference type="SAM" id="Phobius"/>
    </source>
</evidence>
<organism evidence="3 4">
    <name type="scientific">Natronorubrum thiooxidans</name>
    <dbReference type="NCBI Taxonomy" id="308853"/>
    <lineage>
        <taxon>Archaea</taxon>
        <taxon>Methanobacteriati</taxon>
        <taxon>Methanobacteriota</taxon>
        <taxon>Stenosarchaea group</taxon>
        <taxon>Halobacteria</taxon>
        <taxon>Halobacteriales</taxon>
        <taxon>Natrialbaceae</taxon>
        <taxon>Natronorubrum</taxon>
    </lineage>
</organism>
<sequence>MGAPRGTESTLLSGRGQSTLIGIVLLLGMVAIGSLGIFFVASDMLTDVEQESEHDRVEQGFIELSQQMTAVATNGDTSRSLNLDTGESGAVVMTNTGNIHIHGGEVDDNISIGAIEYEGEDGTKIAYQAGGVFRETMNQTQVKSAPPIHYEDETLSFPVVEIDDQGDLGSGDVTLTQTNTERVSSPSTIKNDVVTINVTSQYYLGWKQYFENQAGENAIGSHGEINKTHGYVEVKLGYTEIEGVFDHAVVANEDIVTKGNSDIEGSSLVADIDSINEIIEDMLDYDESKFKNIDENINNNQVSSGYYYAEDGLDTDKNDISELNLSNGNITIVIDGDMDISGPIKVVGWEGTENEVQIYTNGDLELNDGICVGECVYSPGESGNEPDQSLINSDRLQLYGKSDFEMSMKGNAHYEGIIYAPGESSINSNSGTQAIYGSVVIGVLDIRGTVDIVHDEGLSKFEPRVRSSGQLPPDITYLHVVKHDLSLEKN</sequence>
<protein>
    <recommendedName>
        <fullName evidence="2">DUF7305 domain-containing protein</fullName>
    </recommendedName>
</protein>
<keyword evidence="4" id="KW-1185">Reference proteome</keyword>
<proteinExistence type="predicted"/>
<keyword evidence="1" id="KW-0812">Transmembrane</keyword>
<evidence type="ECO:0000313" key="4">
    <source>
        <dbReference type="Proteomes" id="UP000185936"/>
    </source>
</evidence>
<dbReference type="AlphaFoldDB" id="A0A1N7DZE0"/>
<dbReference type="RefSeq" id="WP_076608192.1">
    <property type="nucleotide sequence ID" value="NZ_FTNR01000003.1"/>
</dbReference>
<feature type="domain" description="DUF7305" evidence="2">
    <location>
        <begin position="270"/>
        <end position="460"/>
    </location>
</feature>
<dbReference type="Proteomes" id="UP000185936">
    <property type="component" value="Unassembled WGS sequence"/>
</dbReference>
<feature type="transmembrane region" description="Helical" evidence="1">
    <location>
        <begin position="20"/>
        <end position="41"/>
    </location>
</feature>
<dbReference type="InterPro" id="IPR055713">
    <property type="entry name" value="DUF7289"/>
</dbReference>
<keyword evidence="1" id="KW-1133">Transmembrane helix</keyword>
<dbReference type="OrthoDB" id="148042at2157"/>
<gene>
    <name evidence="3" type="ORF">SAMN05421752_10356</name>
</gene>
<dbReference type="Pfam" id="PF23960">
    <property type="entry name" value="DUF7289"/>
    <property type="match status" value="1"/>
</dbReference>
<reference evidence="4" key="1">
    <citation type="submission" date="2017-01" db="EMBL/GenBank/DDBJ databases">
        <authorList>
            <person name="Varghese N."/>
            <person name="Submissions S."/>
        </authorList>
    </citation>
    <scope>NUCLEOTIDE SEQUENCE [LARGE SCALE GENOMIC DNA]</scope>
    <source>
        <strain evidence="4">type strain: HArc-</strain>
    </source>
</reference>
<dbReference type="EMBL" id="FTNR01000003">
    <property type="protein sequence ID" value="SIR81156.1"/>
    <property type="molecule type" value="Genomic_DNA"/>
</dbReference>
<dbReference type="InterPro" id="IPR055729">
    <property type="entry name" value="DUF7305"/>
</dbReference>
<evidence type="ECO:0000313" key="3">
    <source>
        <dbReference type="EMBL" id="SIR81156.1"/>
    </source>
</evidence>
<name>A0A1N7DZE0_9EURY</name>
<keyword evidence="1" id="KW-0472">Membrane</keyword>
<accession>A0A1N7DZE0</accession>